<dbReference type="AlphaFoldDB" id="A0A0F9IT51"/>
<dbReference type="Pfam" id="PF22025">
    <property type="entry name" value="ThiI_fer"/>
    <property type="match status" value="1"/>
</dbReference>
<accession>A0A0F9IT51</accession>
<evidence type="ECO:0000259" key="1">
    <source>
        <dbReference type="Pfam" id="PF22025"/>
    </source>
</evidence>
<gene>
    <name evidence="2" type="ORF">LCGC14_1540910</name>
</gene>
<evidence type="ECO:0000313" key="2">
    <source>
        <dbReference type="EMBL" id="KKM60528.1"/>
    </source>
</evidence>
<comment type="caution">
    <text evidence="2">The sequence shown here is derived from an EMBL/GenBank/DDBJ whole genome shotgun (WGS) entry which is preliminary data.</text>
</comment>
<reference evidence="2" key="1">
    <citation type="journal article" date="2015" name="Nature">
        <title>Complex archaea that bridge the gap between prokaryotes and eukaryotes.</title>
        <authorList>
            <person name="Spang A."/>
            <person name="Saw J.H."/>
            <person name="Jorgensen S.L."/>
            <person name="Zaremba-Niedzwiedzka K."/>
            <person name="Martijn J."/>
            <person name="Lind A.E."/>
            <person name="van Eijk R."/>
            <person name="Schleper C."/>
            <person name="Guy L."/>
            <person name="Ettema T.J."/>
        </authorList>
    </citation>
    <scope>NUCLEOTIDE SEQUENCE</scope>
</reference>
<protein>
    <recommendedName>
        <fullName evidence="1">ThiI ferredoxin-like domain-containing protein</fullName>
    </recommendedName>
</protein>
<dbReference type="InterPro" id="IPR054173">
    <property type="entry name" value="ThiI_fer"/>
</dbReference>
<dbReference type="SUPFAM" id="SSF143437">
    <property type="entry name" value="THUMP domain-like"/>
    <property type="match status" value="1"/>
</dbReference>
<proteinExistence type="predicted"/>
<sequence length="93" mass="11191">MNNCIIIHYHEIALKGGNRAYFEKKLCENIKKVLGDLEYEKTIPLIHRYSQWRFFNFEKLLADLAPHVDRIEVLSQPEVFPLSDYRKDIRLWV</sequence>
<organism evidence="2">
    <name type="scientific">marine sediment metagenome</name>
    <dbReference type="NCBI Taxonomy" id="412755"/>
    <lineage>
        <taxon>unclassified sequences</taxon>
        <taxon>metagenomes</taxon>
        <taxon>ecological metagenomes</taxon>
    </lineage>
</organism>
<feature type="domain" description="ThiI ferredoxin-like" evidence="1">
    <location>
        <begin position="5"/>
        <end position="39"/>
    </location>
</feature>
<name>A0A0F9IT51_9ZZZZ</name>
<dbReference type="EMBL" id="LAZR01011662">
    <property type="protein sequence ID" value="KKM60528.1"/>
    <property type="molecule type" value="Genomic_DNA"/>
</dbReference>
<dbReference type="Gene3D" id="3.30.70.1510">
    <property type="entry name" value="THUMP domain-like"/>
    <property type="match status" value="1"/>
</dbReference>